<evidence type="ECO:0000313" key="4">
    <source>
        <dbReference type="Proteomes" id="UP001213664"/>
    </source>
</evidence>
<dbReference type="SUPFAM" id="SSF56645">
    <property type="entry name" value="Acyl-CoA dehydrogenase NM domain-like"/>
    <property type="match status" value="1"/>
</dbReference>
<dbReference type="Gene3D" id="2.40.110.10">
    <property type="entry name" value="Butyryl-CoA Dehydrogenase, subunit A, domain 2"/>
    <property type="match status" value="1"/>
</dbReference>
<name>A0AAJ5X342_9CAUL</name>
<reference evidence="3" key="1">
    <citation type="submission" date="2023-03" db="EMBL/GenBank/DDBJ databases">
        <title>Andean soil-derived lignocellulolytic bacterial consortium as a source of novel taxa and putative plastic-active enzymes.</title>
        <authorList>
            <person name="Diaz-Garcia L."/>
            <person name="Chuvochina M."/>
            <person name="Feuerriegel G."/>
            <person name="Bunk B."/>
            <person name="Sproer C."/>
            <person name="Streit W.R."/>
            <person name="Rodriguez L.M."/>
            <person name="Overmann J."/>
            <person name="Jimenez D.J."/>
        </authorList>
    </citation>
    <scope>NUCLEOTIDE SEQUENCE</scope>
    <source>
        <strain evidence="3">MAG 833</strain>
    </source>
</reference>
<proteinExistence type="predicted"/>
<dbReference type="InterPro" id="IPR006091">
    <property type="entry name" value="Acyl-CoA_Oxase/DH_mid-dom"/>
</dbReference>
<dbReference type="AlphaFoldDB" id="A0AAJ5X342"/>
<evidence type="ECO:0000259" key="2">
    <source>
        <dbReference type="Pfam" id="PF02770"/>
    </source>
</evidence>
<dbReference type="PROSITE" id="PS00072">
    <property type="entry name" value="ACYL_COA_DH_1"/>
    <property type="match status" value="1"/>
</dbReference>
<gene>
    <name evidence="3" type="ORF">P0Y50_07630</name>
</gene>
<accession>A0AAJ5X342</accession>
<dbReference type="Pfam" id="PF02770">
    <property type="entry name" value="Acyl-CoA_dh_M"/>
    <property type="match status" value="1"/>
</dbReference>
<dbReference type="InterPro" id="IPR009100">
    <property type="entry name" value="AcylCoA_DH/oxidase_NM_dom_sf"/>
</dbReference>
<keyword evidence="1" id="KW-0560">Oxidoreductase</keyword>
<dbReference type="InterPro" id="IPR050741">
    <property type="entry name" value="Acyl-CoA_dehydrogenase"/>
</dbReference>
<dbReference type="InterPro" id="IPR046373">
    <property type="entry name" value="Acyl-CoA_Oxase/DH_mid-dom_sf"/>
</dbReference>
<dbReference type="Gene3D" id="1.20.140.10">
    <property type="entry name" value="Butyryl-CoA Dehydrogenase, subunit A, domain 3"/>
    <property type="match status" value="1"/>
</dbReference>
<dbReference type="Proteomes" id="UP001213664">
    <property type="component" value="Chromosome"/>
</dbReference>
<dbReference type="EMBL" id="CP119326">
    <property type="protein sequence ID" value="WEK41545.1"/>
    <property type="molecule type" value="Genomic_DNA"/>
</dbReference>
<organism evidence="3 4">
    <name type="scientific">Candidatus Brevundimonas colombiensis</name>
    <dbReference type="NCBI Taxonomy" id="3121376"/>
    <lineage>
        <taxon>Bacteria</taxon>
        <taxon>Pseudomonadati</taxon>
        <taxon>Pseudomonadota</taxon>
        <taxon>Alphaproteobacteria</taxon>
        <taxon>Caulobacterales</taxon>
        <taxon>Caulobacteraceae</taxon>
        <taxon>Brevundimonas</taxon>
    </lineage>
</organism>
<protein>
    <submittedName>
        <fullName evidence="3">Acyl-CoA dehydrogenase family protein</fullName>
    </submittedName>
</protein>
<dbReference type="PANTHER" id="PTHR48083">
    <property type="entry name" value="MEDIUM-CHAIN SPECIFIC ACYL-COA DEHYDROGENASE, MITOCHONDRIAL-RELATED"/>
    <property type="match status" value="1"/>
</dbReference>
<dbReference type="InterPro" id="IPR006089">
    <property type="entry name" value="Acyl-CoA_DH_CS"/>
</dbReference>
<evidence type="ECO:0000313" key="3">
    <source>
        <dbReference type="EMBL" id="WEK41545.1"/>
    </source>
</evidence>
<dbReference type="GO" id="GO:0003995">
    <property type="term" value="F:acyl-CoA dehydrogenase activity"/>
    <property type="evidence" value="ECO:0007669"/>
    <property type="project" value="InterPro"/>
</dbReference>
<feature type="domain" description="Acyl-CoA oxidase/dehydrogenase middle" evidence="2">
    <location>
        <begin position="4"/>
        <end position="100"/>
    </location>
</feature>
<evidence type="ECO:0000256" key="1">
    <source>
        <dbReference type="ARBA" id="ARBA00023002"/>
    </source>
</evidence>
<dbReference type="GO" id="GO:0005737">
    <property type="term" value="C:cytoplasm"/>
    <property type="evidence" value="ECO:0007669"/>
    <property type="project" value="TreeGrafter"/>
</dbReference>
<dbReference type="PANTHER" id="PTHR48083:SF31">
    <property type="entry name" value="ACYL-COA DEHYDROGENASE FADE10-RELATED"/>
    <property type="match status" value="1"/>
</dbReference>
<sequence length="181" mass="18863">MTASFALTEPDSGSDAAALMSTAVRDGEDDVLNGAKRYITNAPMTGLITVMARTAADRLPGNAHVTPFLVPAGTPACASVQRIGRCGRGGALSADVFPDDVRVPATAVLGGKEGFGFRTAMKVLDRGRIHVAAVCVGQPWDVPVISGGLNDLCLGFRDPVENRVGLRLTDHELAWLFSATG</sequence>
<dbReference type="GO" id="GO:0033539">
    <property type="term" value="P:fatty acid beta-oxidation using acyl-CoA dehydrogenase"/>
    <property type="evidence" value="ECO:0007669"/>
    <property type="project" value="TreeGrafter"/>
</dbReference>